<evidence type="ECO:0000313" key="3">
    <source>
        <dbReference type="Proteomes" id="UP001469553"/>
    </source>
</evidence>
<sequence length="83" mass="9274">ANASSATGLLHSNISDQQRQHSDVVHLMAEDFYYVDFKTLLPKLHFRRSTASGFPRPTIEPRIVRRSCPGSIPPCSHNQAINS</sequence>
<feature type="non-terminal residue" evidence="2">
    <location>
        <position position="1"/>
    </location>
</feature>
<proteinExistence type="predicted"/>
<dbReference type="Proteomes" id="UP001469553">
    <property type="component" value="Unassembled WGS sequence"/>
</dbReference>
<feature type="compositionally biased region" description="Polar residues" evidence="1">
    <location>
        <begin position="1"/>
        <end position="17"/>
    </location>
</feature>
<comment type="caution">
    <text evidence="2">The sequence shown here is derived from an EMBL/GenBank/DDBJ whole genome shotgun (WGS) entry which is preliminary data.</text>
</comment>
<organism evidence="2 3">
    <name type="scientific">Ameca splendens</name>
    <dbReference type="NCBI Taxonomy" id="208324"/>
    <lineage>
        <taxon>Eukaryota</taxon>
        <taxon>Metazoa</taxon>
        <taxon>Chordata</taxon>
        <taxon>Craniata</taxon>
        <taxon>Vertebrata</taxon>
        <taxon>Euteleostomi</taxon>
        <taxon>Actinopterygii</taxon>
        <taxon>Neopterygii</taxon>
        <taxon>Teleostei</taxon>
        <taxon>Neoteleostei</taxon>
        <taxon>Acanthomorphata</taxon>
        <taxon>Ovalentaria</taxon>
        <taxon>Atherinomorphae</taxon>
        <taxon>Cyprinodontiformes</taxon>
        <taxon>Goodeidae</taxon>
        <taxon>Ameca</taxon>
    </lineage>
</organism>
<protein>
    <submittedName>
        <fullName evidence="2">Uncharacterized protein</fullName>
    </submittedName>
</protein>
<gene>
    <name evidence="2" type="ORF">AMECASPLE_027476</name>
</gene>
<reference evidence="2 3" key="1">
    <citation type="submission" date="2021-06" db="EMBL/GenBank/DDBJ databases">
        <authorList>
            <person name="Palmer J.M."/>
        </authorList>
    </citation>
    <scope>NUCLEOTIDE SEQUENCE [LARGE SCALE GENOMIC DNA]</scope>
    <source>
        <strain evidence="2 3">AS_MEX2019</strain>
        <tissue evidence="2">Muscle</tissue>
    </source>
</reference>
<feature type="region of interest" description="Disordered" evidence="1">
    <location>
        <begin position="1"/>
        <end position="20"/>
    </location>
</feature>
<evidence type="ECO:0000313" key="2">
    <source>
        <dbReference type="EMBL" id="MEQ2304486.1"/>
    </source>
</evidence>
<accession>A0ABV0ZG39</accession>
<keyword evidence="3" id="KW-1185">Reference proteome</keyword>
<evidence type="ECO:0000256" key="1">
    <source>
        <dbReference type="SAM" id="MobiDB-lite"/>
    </source>
</evidence>
<name>A0ABV0ZG39_9TELE</name>
<dbReference type="EMBL" id="JAHRIP010059340">
    <property type="protein sequence ID" value="MEQ2304486.1"/>
    <property type="molecule type" value="Genomic_DNA"/>
</dbReference>